<dbReference type="SUPFAM" id="SSF47384">
    <property type="entry name" value="Homodimeric domain of signal transducing histidine kinase"/>
    <property type="match status" value="1"/>
</dbReference>
<accession>A0A562VN90</accession>
<reference evidence="5 6" key="1">
    <citation type="submission" date="2019-07" db="EMBL/GenBank/DDBJ databases">
        <title>Genomic Encyclopedia of Archaeal and Bacterial Type Strains, Phase II (KMG-II): from individual species to whole genera.</title>
        <authorList>
            <person name="Goeker M."/>
        </authorList>
    </citation>
    <scope>NUCLEOTIDE SEQUENCE [LARGE SCALE GENOMIC DNA]</scope>
    <source>
        <strain evidence="5 6">ATCC BAA-1139</strain>
    </source>
</reference>
<name>A0A562VN90_9BACT</name>
<dbReference type="InterPro" id="IPR005467">
    <property type="entry name" value="His_kinase_dom"/>
</dbReference>
<dbReference type="GO" id="GO:0000155">
    <property type="term" value="F:phosphorelay sensor kinase activity"/>
    <property type="evidence" value="ECO:0007669"/>
    <property type="project" value="InterPro"/>
</dbReference>
<dbReference type="SMART" id="SM00388">
    <property type="entry name" value="HisKA"/>
    <property type="match status" value="1"/>
</dbReference>
<dbReference type="PRINTS" id="PR00344">
    <property type="entry name" value="BCTRLSENSOR"/>
</dbReference>
<dbReference type="Gene3D" id="3.30.565.10">
    <property type="entry name" value="Histidine kinase-like ATPase, C-terminal domain"/>
    <property type="match status" value="1"/>
</dbReference>
<evidence type="ECO:0000256" key="3">
    <source>
        <dbReference type="ARBA" id="ARBA00022553"/>
    </source>
</evidence>
<dbReference type="InterPro" id="IPR003661">
    <property type="entry name" value="HisK_dim/P_dom"/>
</dbReference>
<dbReference type="AlphaFoldDB" id="A0A562VN90"/>
<evidence type="ECO:0000256" key="2">
    <source>
        <dbReference type="ARBA" id="ARBA00012438"/>
    </source>
</evidence>
<evidence type="ECO:0000313" key="6">
    <source>
        <dbReference type="Proteomes" id="UP000319449"/>
    </source>
</evidence>
<evidence type="ECO:0000313" key="5">
    <source>
        <dbReference type="EMBL" id="TWJ19453.1"/>
    </source>
</evidence>
<dbReference type="PANTHER" id="PTHR43065">
    <property type="entry name" value="SENSOR HISTIDINE KINASE"/>
    <property type="match status" value="1"/>
</dbReference>
<dbReference type="Gene3D" id="1.10.287.130">
    <property type="match status" value="1"/>
</dbReference>
<dbReference type="PROSITE" id="PS50109">
    <property type="entry name" value="HIS_KIN"/>
    <property type="match status" value="1"/>
</dbReference>
<dbReference type="Pfam" id="PF02518">
    <property type="entry name" value="HATPase_c"/>
    <property type="match status" value="1"/>
</dbReference>
<dbReference type="CDD" id="cd00082">
    <property type="entry name" value="HisKA"/>
    <property type="match status" value="1"/>
</dbReference>
<feature type="domain" description="Histidine kinase" evidence="4">
    <location>
        <begin position="183"/>
        <end position="427"/>
    </location>
</feature>
<evidence type="ECO:0000256" key="1">
    <source>
        <dbReference type="ARBA" id="ARBA00000085"/>
    </source>
</evidence>
<keyword evidence="6" id="KW-1185">Reference proteome</keyword>
<dbReference type="RefSeq" id="WP_145021632.1">
    <property type="nucleotide sequence ID" value="NZ_VLLN01000009.1"/>
</dbReference>
<protein>
    <recommendedName>
        <fullName evidence="2">histidine kinase</fullName>
        <ecNumber evidence="2">2.7.13.3</ecNumber>
    </recommendedName>
</protein>
<sequence>MTSQQVRYTVGEEKGLLEILRSGDVVPLLREVVRAGVAEALLLNAAGEPIRAECNPAVASVVTATRVLRLEGEPVGTLVVSGREGDEERLDGLAGLLWVAINTILANNLKRMLTTEMHTAVVSQSYDDLLAANERLTASEARYRELAETLDSKVKERTAELERAHARLLQQENMAAIGQLAAGVAHEINNPLGFITSNLSTLQKYVSRFVAMLEFFRNRVASGMPLDEVSSQCAVKWNELKLDMVLADIGDLLSESLVGAERVSKIVADLKGFSHVDAEVEGDVDVNEELDRTLSVLTHQIPPGTEIFRDYGLLKPYSCRPTLLCQIFLNIVRNALVVRQDGLKLTLATRLHEGCLTVTIADNGPGIPLELRSRIFEPFYTTRQVGAGTGMGLAVVYDSIRSLQGEVGVDDAPGGGARFTVTLPLQRNIVRG</sequence>
<evidence type="ECO:0000259" key="4">
    <source>
        <dbReference type="PROSITE" id="PS50109"/>
    </source>
</evidence>
<dbReference type="EC" id="2.7.13.3" evidence="2"/>
<dbReference type="SUPFAM" id="SSF55874">
    <property type="entry name" value="ATPase domain of HSP90 chaperone/DNA topoisomerase II/histidine kinase"/>
    <property type="match status" value="1"/>
</dbReference>
<gene>
    <name evidence="5" type="ORF">JN12_01869</name>
</gene>
<comment type="catalytic activity">
    <reaction evidence="1">
        <text>ATP + protein L-histidine = ADP + protein N-phospho-L-histidine.</text>
        <dbReference type="EC" id="2.7.13.3"/>
    </reaction>
</comment>
<dbReference type="InterPro" id="IPR036890">
    <property type="entry name" value="HATPase_C_sf"/>
</dbReference>
<dbReference type="PANTHER" id="PTHR43065:SF50">
    <property type="entry name" value="HISTIDINE KINASE"/>
    <property type="match status" value="1"/>
</dbReference>
<dbReference type="InterPro" id="IPR004358">
    <property type="entry name" value="Sig_transdc_His_kin-like_C"/>
</dbReference>
<comment type="caution">
    <text evidence="5">The sequence shown here is derived from an EMBL/GenBank/DDBJ whole genome shotgun (WGS) entry which is preliminary data.</text>
</comment>
<organism evidence="5 6">
    <name type="scientific">Geobacter argillaceus</name>
    <dbReference type="NCBI Taxonomy" id="345631"/>
    <lineage>
        <taxon>Bacteria</taxon>
        <taxon>Pseudomonadati</taxon>
        <taxon>Thermodesulfobacteriota</taxon>
        <taxon>Desulfuromonadia</taxon>
        <taxon>Geobacterales</taxon>
        <taxon>Geobacteraceae</taxon>
        <taxon>Geobacter</taxon>
    </lineage>
</organism>
<dbReference type="OrthoDB" id="9769169at2"/>
<dbReference type="EMBL" id="VLLN01000009">
    <property type="protein sequence ID" value="TWJ19453.1"/>
    <property type="molecule type" value="Genomic_DNA"/>
</dbReference>
<dbReference type="Proteomes" id="UP000319449">
    <property type="component" value="Unassembled WGS sequence"/>
</dbReference>
<proteinExistence type="predicted"/>
<dbReference type="InterPro" id="IPR003594">
    <property type="entry name" value="HATPase_dom"/>
</dbReference>
<dbReference type="InterPro" id="IPR036097">
    <property type="entry name" value="HisK_dim/P_sf"/>
</dbReference>
<dbReference type="SMART" id="SM00387">
    <property type="entry name" value="HATPase_c"/>
    <property type="match status" value="1"/>
</dbReference>
<keyword evidence="3" id="KW-0597">Phosphoprotein</keyword>